<protein>
    <submittedName>
        <fullName evidence="1">Kinesin-associated protein</fullName>
    </submittedName>
</protein>
<sequence>MSDKKIIPLSIDVNHSSNSLLVYYELQISIPIEDSPPEIKKDVQCKEIPLQNYSEEDIPELRDALLKSCKLINPKQKELLGVLLKSLITGKKVQACGEISINRLDEYIQAMYEDMVIKVAATAAIMRLCADKDNLDIIASNDQLLASLARTLRDDGLRNIEIATNISYIFFLLSRYEIYSPALITHKVVSSLVKMIEQEDKRYKVLYKEVAEKKKTINPNDKAQKLKYMQEYENFKQVIKIQDKMLFASLMGILHVSEVTQIQTGDATYFIPLDKLVPLLISVLKRKPVNGQLVIAVVNFLHTLSIQEEAALLIKKYNITEYLVKLVQEDQDDEALEPVLRLLYNLSFSPDILHEMISLNIQEQLDKYVKQIKYKLIRYFKAECKGAKSEEECVAIICGNHNNHPDDDPKIERLAKSAALCARIVLQIGSTPQSLQILAKTDIAVDLTHIICLCPQPPLEIVLAMVNLSNEAKQAGYIMATGAHTSLSQQFDRIRDVRFAKIFSNLAMNTKNQMRDFSAEQAYVSKILEIASESIEDIEMVHECLIVVSGCSAKAVEVGKSKNLLKLAFGVLNSPEMKLSSSIQAIGAISTILSSRDHVKQLVDMEEFRYLPEILLRQLVEAIDYMNAIQEQGLFQIIFGDQDGSIDEYQLKFENMEYDLLINVLIAILRACQYGKLRKPFATRLEFQILLSKIIFTGLNRPENDQLCPRFMRQIQKIEEKIDVQNKKQKNTAALLAKMQKKIAEQSVGKVQPLIFKSDLKDVKLRVWHLIQAISDYIFDVIIENEPEVAENFRIARFRAYNMEFVEKVTGYDGDDEEIE</sequence>
<dbReference type="PANTHER" id="PTHR15605">
    <property type="entry name" value="KINESIN-ASSOCIATED PROTEINS"/>
    <property type="match status" value="1"/>
</dbReference>
<proteinExistence type="predicted"/>
<dbReference type="Pfam" id="PF05804">
    <property type="entry name" value="KAP"/>
    <property type="match status" value="1"/>
</dbReference>
<dbReference type="GO" id="GO:0007018">
    <property type="term" value="P:microtubule-based movement"/>
    <property type="evidence" value="ECO:0007669"/>
    <property type="project" value="TreeGrafter"/>
</dbReference>
<dbReference type="PANTHER" id="PTHR15605:SF2">
    <property type="entry name" value="KINESIN-ASSOCIATED PROTEIN 3"/>
    <property type="match status" value="1"/>
</dbReference>
<keyword evidence="3" id="KW-1185">Reference proteome</keyword>
<evidence type="ECO:0000313" key="1">
    <source>
        <dbReference type="EMBL" id="EST46638.1"/>
    </source>
</evidence>
<dbReference type="GO" id="GO:0019894">
    <property type="term" value="F:kinesin binding"/>
    <property type="evidence" value="ECO:0007669"/>
    <property type="project" value="InterPro"/>
</dbReference>
<dbReference type="GO" id="GO:0005930">
    <property type="term" value="C:axoneme"/>
    <property type="evidence" value="ECO:0007669"/>
    <property type="project" value="TreeGrafter"/>
</dbReference>
<dbReference type="AlphaFoldDB" id="V6LQW3"/>
<dbReference type="InterPro" id="IPR011989">
    <property type="entry name" value="ARM-like"/>
</dbReference>
<dbReference type="SMART" id="SM01297">
    <property type="entry name" value="KAP"/>
    <property type="match status" value="1"/>
</dbReference>
<dbReference type="GO" id="GO:0016939">
    <property type="term" value="C:kinesin II complex"/>
    <property type="evidence" value="ECO:0007669"/>
    <property type="project" value="TreeGrafter"/>
</dbReference>
<dbReference type="InterPro" id="IPR016024">
    <property type="entry name" value="ARM-type_fold"/>
</dbReference>
<evidence type="ECO:0000313" key="3">
    <source>
        <dbReference type="Proteomes" id="UP000018208"/>
    </source>
</evidence>
<dbReference type="EMBL" id="AUWU02000007">
    <property type="protein sequence ID" value="KAH0571284.1"/>
    <property type="molecule type" value="Genomic_DNA"/>
</dbReference>
<dbReference type="GO" id="GO:0044782">
    <property type="term" value="P:cilium organization"/>
    <property type="evidence" value="ECO:0007669"/>
    <property type="project" value="TreeGrafter"/>
</dbReference>
<dbReference type="Proteomes" id="UP000018208">
    <property type="component" value="Unassembled WGS sequence"/>
</dbReference>
<dbReference type="VEuPathDB" id="GiardiaDB:SS50377_27585"/>
<name>V6LQW3_9EUKA</name>
<reference evidence="1 2" key="1">
    <citation type="journal article" date="2014" name="PLoS Genet.">
        <title>The Genome of Spironucleus salmonicida Highlights a Fish Pathogen Adapted to Fluctuating Environments.</title>
        <authorList>
            <person name="Xu F."/>
            <person name="Jerlstrom-Hultqvist J."/>
            <person name="Einarsson E."/>
            <person name="Astvaldsson A."/>
            <person name="Svard S.G."/>
            <person name="Andersson J.O."/>
        </authorList>
    </citation>
    <scope>NUCLEOTIDE SEQUENCE</scope>
    <source>
        <strain evidence="2">ATCC 50377</strain>
    </source>
</reference>
<reference evidence="2" key="2">
    <citation type="submission" date="2020-12" db="EMBL/GenBank/DDBJ databases">
        <title>New Spironucleus salmonicida genome in near-complete chromosomes.</title>
        <authorList>
            <person name="Xu F."/>
            <person name="Kurt Z."/>
            <person name="Jimenez-Gonzalez A."/>
            <person name="Astvaldsson A."/>
            <person name="Andersson J.O."/>
            <person name="Svard S.G."/>
        </authorList>
    </citation>
    <scope>NUCLEOTIDE SEQUENCE</scope>
    <source>
        <strain evidence="2">ATCC 50377</strain>
    </source>
</reference>
<dbReference type="EMBL" id="KI546073">
    <property type="protein sequence ID" value="EST46638.1"/>
    <property type="molecule type" value="Genomic_DNA"/>
</dbReference>
<dbReference type="Gene3D" id="1.25.10.10">
    <property type="entry name" value="Leucine-rich Repeat Variant"/>
    <property type="match status" value="1"/>
</dbReference>
<evidence type="ECO:0000313" key="2">
    <source>
        <dbReference type="EMBL" id="KAH0571284.1"/>
    </source>
</evidence>
<dbReference type="GO" id="GO:0035869">
    <property type="term" value="C:ciliary transition zone"/>
    <property type="evidence" value="ECO:0007669"/>
    <property type="project" value="TreeGrafter"/>
</dbReference>
<organism evidence="1">
    <name type="scientific">Spironucleus salmonicida</name>
    <dbReference type="NCBI Taxonomy" id="348837"/>
    <lineage>
        <taxon>Eukaryota</taxon>
        <taxon>Metamonada</taxon>
        <taxon>Diplomonadida</taxon>
        <taxon>Hexamitidae</taxon>
        <taxon>Hexamitinae</taxon>
        <taxon>Spironucleus</taxon>
    </lineage>
</organism>
<accession>V6LQW3</accession>
<dbReference type="OrthoDB" id="10265679at2759"/>
<dbReference type="SUPFAM" id="SSF48371">
    <property type="entry name" value="ARM repeat"/>
    <property type="match status" value="1"/>
</dbReference>
<dbReference type="InterPro" id="IPR008658">
    <property type="entry name" value="KAP3"/>
</dbReference>
<gene>
    <name evidence="1" type="ORF">SS50377_13441</name>
    <name evidence="2" type="ORF">SS50377_27585</name>
</gene>